<gene>
    <name evidence="5" type="primary">WDR89</name>
    <name evidence="5" type="ORF">Anas_02710</name>
</gene>
<dbReference type="EMBL" id="SEYY01006791">
    <property type="protein sequence ID" value="KAB7502751.1"/>
    <property type="molecule type" value="Genomic_DNA"/>
</dbReference>
<dbReference type="PANTHER" id="PTHR22889:SF0">
    <property type="entry name" value="WD REPEAT-CONTAINING PROTEIN 89"/>
    <property type="match status" value="1"/>
</dbReference>
<proteinExistence type="predicted"/>
<keyword evidence="6" id="KW-1185">Reference proteome</keyword>
<feature type="repeat" description="WD" evidence="4">
    <location>
        <begin position="85"/>
        <end position="127"/>
    </location>
</feature>
<organism evidence="5 6">
    <name type="scientific">Armadillidium nasatum</name>
    <dbReference type="NCBI Taxonomy" id="96803"/>
    <lineage>
        <taxon>Eukaryota</taxon>
        <taxon>Metazoa</taxon>
        <taxon>Ecdysozoa</taxon>
        <taxon>Arthropoda</taxon>
        <taxon>Crustacea</taxon>
        <taxon>Multicrustacea</taxon>
        <taxon>Malacostraca</taxon>
        <taxon>Eumalacostraca</taxon>
        <taxon>Peracarida</taxon>
        <taxon>Isopoda</taxon>
        <taxon>Oniscidea</taxon>
        <taxon>Crinocheta</taxon>
        <taxon>Armadillidiidae</taxon>
        <taxon>Armadillidium</taxon>
    </lineage>
</organism>
<dbReference type="InterPro" id="IPR036322">
    <property type="entry name" value="WD40_repeat_dom_sf"/>
</dbReference>
<evidence type="ECO:0000256" key="1">
    <source>
        <dbReference type="ARBA" id="ARBA00021125"/>
    </source>
</evidence>
<comment type="caution">
    <text evidence="5">The sequence shown here is derived from an EMBL/GenBank/DDBJ whole genome shotgun (WGS) entry which is preliminary data.</text>
</comment>
<dbReference type="SUPFAM" id="SSF50978">
    <property type="entry name" value="WD40 repeat-like"/>
    <property type="match status" value="1"/>
</dbReference>
<sequence length="394" mass="44260">MESSTSHGDVAEDFSFADKDVCSTEEIQSKFCNRYIEVESLKITTKNIKCSPLLDNSHSNYFVSVLSDKSVVVVDKQIFKVHSSYKPHEKEVTDIKFSPVDPFIIFTSSLEGKITLWDLRSNKIEKHIDLNQEENNMPVTSFDIPSHGKLLCAGTELIGTDSFILFWDLRGSKNLGGYFESHSDDISYIKFNPDNPEVLASAGSDGLINIFDVTQSSEDKALLYSLNTEDIVSCFCWRNENKKSNILAFTDVYSVQLWDTEEGIASHTFSRDNIAKALNRNLSYECYPVPISISKFGKNPIILAGSGLEHCDSSCLRTLEINEKNGTLQPHGILVSKDENLTSITQTASFSEDLKDITTIREDGIASLWREKFSSTNEAFKSSKVKKKKKINPY</sequence>
<dbReference type="InterPro" id="IPR001680">
    <property type="entry name" value="WD40_rpt"/>
</dbReference>
<dbReference type="Gene3D" id="2.130.10.10">
    <property type="entry name" value="YVTN repeat-like/Quinoprotein amine dehydrogenase"/>
    <property type="match status" value="1"/>
</dbReference>
<dbReference type="SMART" id="SM00320">
    <property type="entry name" value="WD40"/>
    <property type="match status" value="4"/>
</dbReference>
<evidence type="ECO:0000256" key="4">
    <source>
        <dbReference type="PROSITE-ProRule" id="PRU00221"/>
    </source>
</evidence>
<name>A0A5N5T806_9CRUS</name>
<dbReference type="AlphaFoldDB" id="A0A5N5T806"/>
<keyword evidence="2 4" id="KW-0853">WD repeat</keyword>
<evidence type="ECO:0000256" key="3">
    <source>
        <dbReference type="ARBA" id="ARBA00022737"/>
    </source>
</evidence>
<dbReference type="PANTHER" id="PTHR22889">
    <property type="entry name" value="WD REPEAT-CONTAINING PROTEIN 89"/>
    <property type="match status" value="1"/>
</dbReference>
<evidence type="ECO:0000313" key="5">
    <source>
        <dbReference type="EMBL" id="KAB7502751.1"/>
    </source>
</evidence>
<dbReference type="Proteomes" id="UP000326759">
    <property type="component" value="Unassembled WGS sequence"/>
</dbReference>
<reference evidence="5 6" key="1">
    <citation type="journal article" date="2019" name="PLoS Biol.">
        <title>Sex chromosomes control vertical transmission of feminizing Wolbachia symbionts in an isopod.</title>
        <authorList>
            <person name="Becking T."/>
            <person name="Chebbi M.A."/>
            <person name="Giraud I."/>
            <person name="Moumen B."/>
            <person name="Laverre T."/>
            <person name="Caubet Y."/>
            <person name="Peccoud J."/>
            <person name="Gilbert C."/>
            <person name="Cordaux R."/>
        </authorList>
    </citation>
    <scope>NUCLEOTIDE SEQUENCE [LARGE SCALE GENOMIC DNA]</scope>
    <source>
        <strain evidence="5">ANa2</strain>
        <tissue evidence="5">Whole body excluding digestive tract and cuticle</tissue>
    </source>
</reference>
<evidence type="ECO:0000256" key="2">
    <source>
        <dbReference type="ARBA" id="ARBA00022574"/>
    </source>
</evidence>
<dbReference type="PROSITE" id="PS50294">
    <property type="entry name" value="WD_REPEATS_REGION"/>
    <property type="match status" value="2"/>
</dbReference>
<keyword evidence="3" id="KW-0677">Repeat</keyword>
<evidence type="ECO:0000313" key="6">
    <source>
        <dbReference type="Proteomes" id="UP000326759"/>
    </source>
</evidence>
<dbReference type="InterPro" id="IPR039328">
    <property type="entry name" value="WDR89"/>
</dbReference>
<dbReference type="OrthoDB" id="25131at2759"/>
<protein>
    <recommendedName>
        <fullName evidence="1">WD repeat-containing protein 89</fullName>
    </recommendedName>
</protein>
<accession>A0A5N5T806</accession>
<feature type="repeat" description="WD" evidence="4">
    <location>
        <begin position="179"/>
        <end position="221"/>
    </location>
</feature>
<dbReference type="InterPro" id="IPR015943">
    <property type="entry name" value="WD40/YVTN_repeat-like_dom_sf"/>
</dbReference>
<dbReference type="Pfam" id="PF00400">
    <property type="entry name" value="WD40"/>
    <property type="match status" value="2"/>
</dbReference>
<dbReference type="PROSITE" id="PS50082">
    <property type="entry name" value="WD_REPEATS_2"/>
    <property type="match status" value="2"/>
</dbReference>